<dbReference type="EMBL" id="FUWZ01000001">
    <property type="protein sequence ID" value="SJZ49692.1"/>
    <property type="molecule type" value="Genomic_DNA"/>
</dbReference>
<dbReference type="Proteomes" id="UP000190367">
    <property type="component" value="Unassembled WGS sequence"/>
</dbReference>
<proteinExistence type="predicted"/>
<dbReference type="Gene3D" id="3.30.2310.20">
    <property type="entry name" value="RelE-like"/>
    <property type="match status" value="1"/>
</dbReference>
<reference evidence="2" key="1">
    <citation type="submission" date="2017-02" db="EMBL/GenBank/DDBJ databases">
        <authorList>
            <person name="Varghese N."/>
            <person name="Submissions S."/>
        </authorList>
    </citation>
    <scope>NUCLEOTIDE SEQUENCE [LARGE SCALE GENOMIC DNA]</scope>
    <source>
        <strain evidence="2">DSM 22224</strain>
    </source>
</reference>
<name>A0A1T4L4N4_9BACT</name>
<dbReference type="Pfam" id="PF05973">
    <property type="entry name" value="Gp49"/>
    <property type="match status" value="1"/>
</dbReference>
<dbReference type="STRING" id="634771.SAMN04488128_101477"/>
<gene>
    <name evidence="1" type="ORF">SAMN04488128_101477</name>
</gene>
<protein>
    <submittedName>
        <fullName evidence="1">Phage-related protein</fullName>
    </submittedName>
</protein>
<dbReference type="RefSeq" id="WP_078667161.1">
    <property type="nucleotide sequence ID" value="NZ_FUWZ01000001.1"/>
</dbReference>
<dbReference type="OrthoDB" id="573082at2"/>
<sequence length="119" mass="14676">MKTNKYRPVTFYKNYFEDFITKQQDKVQNKILWTLQLLEHQKRVPETYLKHIEGTNGLYEIRIHYYSDYYRIFCFCFFDEGQLIVLVNGFQKKSPQTPKQEIIKALKIKKEYEYEKQKK</sequence>
<dbReference type="InterPro" id="IPR009241">
    <property type="entry name" value="HigB-like"/>
</dbReference>
<dbReference type="AlphaFoldDB" id="A0A1T4L4N4"/>
<evidence type="ECO:0000313" key="2">
    <source>
        <dbReference type="Proteomes" id="UP000190367"/>
    </source>
</evidence>
<accession>A0A1T4L4N4</accession>
<keyword evidence="2" id="KW-1185">Reference proteome</keyword>
<evidence type="ECO:0000313" key="1">
    <source>
        <dbReference type="EMBL" id="SJZ49692.1"/>
    </source>
</evidence>
<dbReference type="InterPro" id="IPR035093">
    <property type="entry name" value="RelE/ParE_toxin_dom_sf"/>
</dbReference>
<organism evidence="1 2">
    <name type="scientific">Chitinophaga eiseniae</name>
    <dbReference type="NCBI Taxonomy" id="634771"/>
    <lineage>
        <taxon>Bacteria</taxon>
        <taxon>Pseudomonadati</taxon>
        <taxon>Bacteroidota</taxon>
        <taxon>Chitinophagia</taxon>
        <taxon>Chitinophagales</taxon>
        <taxon>Chitinophagaceae</taxon>
        <taxon>Chitinophaga</taxon>
    </lineage>
</organism>